<dbReference type="Proteomes" id="UP001604336">
    <property type="component" value="Unassembled WGS sequence"/>
</dbReference>
<name>A0ABD1NUH5_9LAMI</name>
<reference evidence="3" key="1">
    <citation type="submission" date="2024-07" db="EMBL/GenBank/DDBJ databases">
        <title>Two chromosome-level genome assemblies of Korean endemic species Abeliophyllum distichum and Forsythia ovata (Oleaceae).</title>
        <authorList>
            <person name="Jang H."/>
        </authorList>
    </citation>
    <scope>NUCLEOTIDE SEQUENCE [LARGE SCALE GENOMIC DNA]</scope>
</reference>
<dbReference type="InterPro" id="IPR029480">
    <property type="entry name" value="Transpos_assoc"/>
</dbReference>
<evidence type="ECO:0000313" key="3">
    <source>
        <dbReference type="Proteomes" id="UP001604336"/>
    </source>
</evidence>
<dbReference type="AlphaFoldDB" id="A0ABD1NUH5"/>
<proteinExistence type="predicted"/>
<sequence>MVRPLANDRGMIQCLCKRCINMMMQLVDDVVSHIFRHSFYEHYDRWIYHGKSEEGPLNMQGRNEGLVAEDEMADVLNDVVGDDSVAAASDLGYDTLFEALHS</sequence>
<evidence type="ECO:0000313" key="2">
    <source>
        <dbReference type="EMBL" id="KAL2454599.1"/>
    </source>
</evidence>
<gene>
    <name evidence="2" type="ORF">Adt_47900</name>
</gene>
<organism evidence="2 3">
    <name type="scientific">Abeliophyllum distichum</name>
    <dbReference type="NCBI Taxonomy" id="126358"/>
    <lineage>
        <taxon>Eukaryota</taxon>
        <taxon>Viridiplantae</taxon>
        <taxon>Streptophyta</taxon>
        <taxon>Embryophyta</taxon>
        <taxon>Tracheophyta</taxon>
        <taxon>Spermatophyta</taxon>
        <taxon>Magnoliopsida</taxon>
        <taxon>eudicotyledons</taxon>
        <taxon>Gunneridae</taxon>
        <taxon>Pentapetalae</taxon>
        <taxon>asterids</taxon>
        <taxon>lamiids</taxon>
        <taxon>Lamiales</taxon>
        <taxon>Oleaceae</taxon>
        <taxon>Forsythieae</taxon>
        <taxon>Abeliophyllum</taxon>
    </lineage>
</organism>
<comment type="caution">
    <text evidence="2">The sequence shown here is derived from an EMBL/GenBank/DDBJ whole genome shotgun (WGS) entry which is preliminary data.</text>
</comment>
<dbReference type="EMBL" id="JBFOLK010000323">
    <property type="protein sequence ID" value="KAL2454599.1"/>
    <property type="molecule type" value="Genomic_DNA"/>
</dbReference>
<accession>A0ABD1NUH5</accession>
<dbReference type="Pfam" id="PF13963">
    <property type="entry name" value="Transpos_assoc"/>
    <property type="match status" value="1"/>
</dbReference>
<feature type="domain" description="Transposase-associated" evidence="1">
    <location>
        <begin position="8"/>
        <end position="50"/>
    </location>
</feature>
<keyword evidence="3" id="KW-1185">Reference proteome</keyword>
<evidence type="ECO:0000259" key="1">
    <source>
        <dbReference type="Pfam" id="PF13963"/>
    </source>
</evidence>
<protein>
    <recommendedName>
        <fullName evidence="1">Transposase-associated domain-containing protein</fullName>
    </recommendedName>
</protein>